<comment type="caution">
    <text evidence="2">The sequence shown here is derived from an EMBL/GenBank/DDBJ whole genome shotgun (WGS) entry which is preliminary data.</text>
</comment>
<protein>
    <submittedName>
        <fullName evidence="2">Uncharacterized protein</fullName>
    </submittedName>
</protein>
<proteinExistence type="predicted"/>
<dbReference type="AlphaFoldDB" id="A0AAD4W1T8"/>
<organism evidence="2 3">
    <name type="scientific">Prunus dulcis</name>
    <name type="common">Almond</name>
    <name type="synonym">Amygdalus dulcis</name>
    <dbReference type="NCBI Taxonomy" id="3755"/>
    <lineage>
        <taxon>Eukaryota</taxon>
        <taxon>Viridiplantae</taxon>
        <taxon>Streptophyta</taxon>
        <taxon>Embryophyta</taxon>
        <taxon>Tracheophyta</taxon>
        <taxon>Spermatophyta</taxon>
        <taxon>Magnoliopsida</taxon>
        <taxon>eudicotyledons</taxon>
        <taxon>Gunneridae</taxon>
        <taxon>Pentapetalae</taxon>
        <taxon>rosids</taxon>
        <taxon>fabids</taxon>
        <taxon>Rosales</taxon>
        <taxon>Rosaceae</taxon>
        <taxon>Amygdaloideae</taxon>
        <taxon>Amygdaleae</taxon>
        <taxon>Prunus</taxon>
    </lineage>
</organism>
<evidence type="ECO:0000313" key="3">
    <source>
        <dbReference type="Proteomes" id="UP001054821"/>
    </source>
</evidence>
<feature type="region of interest" description="Disordered" evidence="1">
    <location>
        <begin position="1"/>
        <end position="27"/>
    </location>
</feature>
<dbReference type="Proteomes" id="UP001054821">
    <property type="component" value="Chromosome 4"/>
</dbReference>
<gene>
    <name evidence="2" type="ORF">L3X38_024652</name>
</gene>
<keyword evidence="3" id="KW-1185">Reference proteome</keyword>
<reference evidence="2 3" key="1">
    <citation type="journal article" date="2022" name="G3 (Bethesda)">
        <title>Whole-genome sequence and methylome profiling of the almond [Prunus dulcis (Mill.) D.A. Webb] cultivar 'Nonpareil'.</title>
        <authorList>
            <person name="D'Amico-Willman K.M."/>
            <person name="Ouma W.Z."/>
            <person name="Meulia T."/>
            <person name="Sideli G.M."/>
            <person name="Gradziel T.M."/>
            <person name="Fresnedo-Ramirez J."/>
        </authorList>
    </citation>
    <scope>NUCLEOTIDE SEQUENCE [LARGE SCALE GENOMIC DNA]</scope>
    <source>
        <strain evidence="2">Clone GOH B32 T37-40</strain>
    </source>
</reference>
<sequence length="87" mass="9979">MKKQTSLDENDGRSRRKRHQKFQKSSTLPVIPDEIPWVFELGKGPQQVNKVAHLLAQFGLRKGHSFVWTDAAPPWLVPALELDRHAI</sequence>
<dbReference type="EMBL" id="JAJFAZ020000004">
    <property type="protein sequence ID" value="KAI5334519.1"/>
    <property type="molecule type" value="Genomic_DNA"/>
</dbReference>
<evidence type="ECO:0000256" key="1">
    <source>
        <dbReference type="SAM" id="MobiDB-lite"/>
    </source>
</evidence>
<evidence type="ECO:0000313" key="2">
    <source>
        <dbReference type="EMBL" id="KAI5334519.1"/>
    </source>
</evidence>
<name>A0AAD4W1T8_PRUDU</name>
<accession>A0AAD4W1T8</accession>